<feature type="compositionally biased region" description="Low complexity" evidence="2">
    <location>
        <begin position="113"/>
        <end position="122"/>
    </location>
</feature>
<dbReference type="InterPro" id="IPR006461">
    <property type="entry name" value="PLAC_motif_containing"/>
</dbReference>
<protein>
    <submittedName>
        <fullName evidence="3">Uncharacterized protein</fullName>
    </submittedName>
</protein>
<reference evidence="3 4" key="1">
    <citation type="submission" date="2020-03" db="EMBL/GenBank/DDBJ databases">
        <title>Dissostichus mawsoni Genome sequencing and assembly.</title>
        <authorList>
            <person name="Park H."/>
        </authorList>
    </citation>
    <scope>NUCLEOTIDE SEQUENCE [LARGE SCALE GENOMIC DNA]</scope>
    <source>
        <strain evidence="3">DM0001</strain>
        <tissue evidence="3">Muscle</tissue>
    </source>
</reference>
<evidence type="ECO:0000313" key="4">
    <source>
        <dbReference type="Proteomes" id="UP000518266"/>
    </source>
</evidence>
<keyword evidence="4" id="KW-1185">Reference proteome</keyword>
<dbReference type="AlphaFoldDB" id="A0A7J5XJQ7"/>
<evidence type="ECO:0000313" key="3">
    <source>
        <dbReference type="EMBL" id="KAF3837083.1"/>
    </source>
</evidence>
<comment type="caution">
    <text evidence="3">The sequence shown here is derived from an EMBL/GenBank/DDBJ whole genome shotgun (WGS) entry which is preliminary data.</text>
</comment>
<sequence length="363" mass="40111">MSVSQVHDSKSSEELLTDIACVSSSSGSIGVCREMIVCTNPHVAVHYYYRAPTYEQHLLQLAFFKLFPVTHPIILGLGVRLEEQTEGNDQSHNPGERTQHPGPAPRGAGGAVAHGMAHRAVAIKSHHRERQEDVGGAADQHGDHGQAGGAYRPRVQVDLVVKDAAHPQVEQRGHQQVEHQHEARMTPQTLDAKYGPVDDEVEEEQHREGHGGHALFLSSVRSDSQNEEEEDGNMAVHQQPTQVVTVMRTTQGPGTWSTGLYDCCTDMSSCCCGWWCFPCMQCQTAGDHGWCCCLPLLDICCVVSCLLRSSIRERHDIPGSCCDDCCKLMCCYPCVWCQMHREVKIRKNRPTNSSVVTTQVYPG</sequence>
<dbReference type="Proteomes" id="UP000518266">
    <property type="component" value="Unassembled WGS sequence"/>
</dbReference>
<dbReference type="Pfam" id="PF04749">
    <property type="entry name" value="PLAC8"/>
    <property type="match status" value="1"/>
</dbReference>
<gene>
    <name evidence="3" type="ORF">F7725_004547</name>
</gene>
<dbReference type="NCBIfam" id="TIGR01571">
    <property type="entry name" value="A_thal_Cys_rich"/>
    <property type="match status" value="1"/>
</dbReference>
<comment type="similarity">
    <text evidence="1">Belongs to the cornifelin family.</text>
</comment>
<name>A0A7J5XJQ7_DISMA</name>
<dbReference type="EMBL" id="JAAKFY010000023">
    <property type="protein sequence ID" value="KAF3837083.1"/>
    <property type="molecule type" value="Genomic_DNA"/>
</dbReference>
<dbReference type="OrthoDB" id="1045822at2759"/>
<accession>A0A7J5XJQ7</accession>
<proteinExistence type="inferred from homology"/>
<evidence type="ECO:0000256" key="2">
    <source>
        <dbReference type="SAM" id="MobiDB-lite"/>
    </source>
</evidence>
<organism evidence="3 4">
    <name type="scientific">Dissostichus mawsoni</name>
    <name type="common">Antarctic cod</name>
    <dbReference type="NCBI Taxonomy" id="36200"/>
    <lineage>
        <taxon>Eukaryota</taxon>
        <taxon>Metazoa</taxon>
        <taxon>Chordata</taxon>
        <taxon>Craniata</taxon>
        <taxon>Vertebrata</taxon>
        <taxon>Euteleostomi</taxon>
        <taxon>Actinopterygii</taxon>
        <taxon>Neopterygii</taxon>
        <taxon>Teleostei</taxon>
        <taxon>Neoteleostei</taxon>
        <taxon>Acanthomorphata</taxon>
        <taxon>Eupercaria</taxon>
        <taxon>Perciformes</taxon>
        <taxon>Notothenioidei</taxon>
        <taxon>Nototheniidae</taxon>
        <taxon>Dissostichus</taxon>
    </lineage>
</organism>
<evidence type="ECO:0000256" key="1">
    <source>
        <dbReference type="ARBA" id="ARBA00009024"/>
    </source>
</evidence>
<feature type="region of interest" description="Disordered" evidence="2">
    <location>
        <begin position="84"/>
        <end position="149"/>
    </location>
</feature>
<dbReference type="PANTHER" id="PTHR15907">
    <property type="entry name" value="DUF614 FAMILY PROTEIN-RELATED"/>
    <property type="match status" value="1"/>
</dbReference>